<keyword evidence="5" id="KW-0460">Magnesium</keyword>
<dbReference type="PROSITE" id="PS50878">
    <property type="entry name" value="RT_POL"/>
    <property type="match status" value="1"/>
</dbReference>
<dbReference type="EMBL" id="QRIC01000038">
    <property type="protein sequence ID" value="RHG22766.1"/>
    <property type="molecule type" value="Genomic_DNA"/>
</dbReference>
<dbReference type="InterPro" id="IPR043502">
    <property type="entry name" value="DNA/RNA_pol_sf"/>
</dbReference>
<dbReference type="RefSeq" id="WP_118107812.1">
    <property type="nucleotide sequence ID" value="NZ_QRIC01000038.1"/>
</dbReference>
<dbReference type="SUPFAM" id="SSF56672">
    <property type="entry name" value="DNA/RNA polymerases"/>
    <property type="match status" value="1"/>
</dbReference>
<evidence type="ECO:0000313" key="11">
    <source>
        <dbReference type="EMBL" id="RHG22766.1"/>
    </source>
</evidence>
<evidence type="ECO:0000259" key="10">
    <source>
        <dbReference type="PROSITE" id="PS50878"/>
    </source>
</evidence>
<feature type="domain" description="Reverse transcriptase" evidence="10">
    <location>
        <begin position="1"/>
        <end position="266"/>
    </location>
</feature>
<reference evidence="11 12" key="1">
    <citation type="submission" date="2018-08" db="EMBL/GenBank/DDBJ databases">
        <title>A genome reference for cultivated species of the human gut microbiota.</title>
        <authorList>
            <person name="Zou Y."/>
            <person name="Xue W."/>
            <person name="Luo G."/>
        </authorList>
    </citation>
    <scope>NUCLEOTIDE SEQUENCE [LARGE SCALE GENOMIC DNA]</scope>
    <source>
        <strain evidence="11 12">AM22-22</strain>
    </source>
</reference>
<keyword evidence="4" id="KW-0479">Metal-binding</keyword>
<evidence type="ECO:0000256" key="5">
    <source>
        <dbReference type="ARBA" id="ARBA00022842"/>
    </source>
</evidence>
<keyword evidence="3" id="KW-0548">Nucleotidyltransferase</keyword>
<comment type="catalytic activity">
    <reaction evidence="9">
        <text>DNA(n) + a 2'-deoxyribonucleoside 5'-triphosphate = DNA(n+1) + diphosphate</text>
        <dbReference type="Rhea" id="RHEA:22508"/>
        <dbReference type="Rhea" id="RHEA-COMP:17339"/>
        <dbReference type="Rhea" id="RHEA-COMP:17340"/>
        <dbReference type="ChEBI" id="CHEBI:33019"/>
        <dbReference type="ChEBI" id="CHEBI:61560"/>
        <dbReference type="ChEBI" id="CHEBI:173112"/>
        <dbReference type="EC" id="2.7.7.49"/>
    </reaction>
</comment>
<dbReference type="CDD" id="cd03487">
    <property type="entry name" value="RT_Bac_retron_II"/>
    <property type="match status" value="1"/>
</dbReference>
<name>A0A414SQR8_9FIRM</name>
<evidence type="ECO:0000256" key="1">
    <source>
        <dbReference type="ARBA" id="ARBA00012493"/>
    </source>
</evidence>
<dbReference type="GO" id="GO:0046872">
    <property type="term" value="F:metal ion binding"/>
    <property type="evidence" value="ECO:0007669"/>
    <property type="project" value="UniProtKB-KW"/>
</dbReference>
<dbReference type="EC" id="2.7.7.49" evidence="1"/>
<dbReference type="GO" id="GO:0003964">
    <property type="term" value="F:RNA-directed DNA polymerase activity"/>
    <property type="evidence" value="ECO:0007669"/>
    <property type="project" value="UniProtKB-KW"/>
</dbReference>
<evidence type="ECO:0000256" key="7">
    <source>
        <dbReference type="ARBA" id="ARBA00023118"/>
    </source>
</evidence>
<dbReference type="Pfam" id="PF00078">
    <property type="entry name" value="RVT_1"/>
    <property type="match status" value="1"/>
</dbReference>
<dbReference type="PANTHER" id="PTHR34047">
    <property type="entry name" value="NUCLEAR INTRON MATURASE 1, MITOCHONDRIAL-RELATED"/>
    <property type="match status" value="1"/>
</dbReference>
<evidence type="ECO:0000256" key="6">
    <source>
        <dbReference type="ARBA" id="ARBA00022918"/>
    </source>
</evidence>
<accession>A0A414SQR8</accession>
<evidence type="ECO:0000313" key="12">
    <source>
        <dbReference type="Proteomes" id="UP000284095"/>
    </source>
</evidence>
<protein>
    <recommendedName>
        <fullName evidence="1">RNA-directed DNA polymerase</fullName>
        <ecNumber evidence="1">2.7.7.49</ecNumber>
    </recommendedName>
</protein>
<evidence type="ECO:0000256" key="8">
    <source>
        <dbReference type="ARBA" id="ARBA00034120"/>
    </source>
</evidence>
<evidence type="ECO:0000256" key="9">
    <source>
        <dbReference type="ARBA" id="ARBA00048173"/>
    </source>
</evidence>
<evidence type="ECO:0000256" key="2">
    <source>
        <dbReference type="ARBA" id="ARBA00022679"/>
    </source>
</evidence>
<dbReference type="GO" id="GO:0003723">
    <property type="term" value="F:RNA binding"/>
    <property type="evidence" value="ECO:0007669"/>
    <property type="project" value="InterPro"/>
</dbReference>
<evidence type="ECO:0000256" key="3">
    <source>
        <dbReference type="ARBA" id="ARBA00022695"/>
    </source>
</evidence>
<dbReference type="PANTHER" id="PTHR34047:SF7">
    <property type="entry name" value="RNA-DIRECTED DNA POLYMERASE"/>
    <property type="match status" value="1"/>
</dbReference>
<keyword evidence="12" id="KW-1185">Reference proteome</keyword>
<keyword evidence="6 11" id="KW-0695">RNA-directed DNA polymerase</keyword>
<keyword evidence="7" id="KW-0051">Antiviral defense</keyword>
<dbReference type="PRINTS" id="PR00866">
    <property type="entry name" value="RNADNAPOLMS"/>
</dbReference>
<proteinExistence type="inferred from homology"/>
<dbReference type="GO" id="GO:0051607">
    <property type="term" value="P:defense response to virus"/>
    <property type="evidence" value="ECO:0007669"/>
    <property type="project" value="UniProtKB-KW"/>
</dbReference>
<dbReference type="InterPro" id="IPR051083">
    <property type="entry name" value="GrpII_Intron_Splice-Mob/Def"/>
</dbReference>
<dbReference type="Proteomes" id="UP000284095">
    <property type="component" value="Unassembled WGS sequence"/>
</dbReference>
<gene>
    <name evidence="11" type="ORF">DW265_13410</name>
</gene>
<organism evidence="11 12">
    <name type="scientific">Dorea longicatena</name>
    <dbReference type="NCBI Taxonomy" id="88431"/>
    <lineage>
        <taxon>Bacteria</taxon>
        <taxon>Bacillati</taxon>
        <taxon>Bacillota</taxon>
        <taxon>Clostridia</taxon>
        <taxon>Lachnospirales</taxon>
        <taxon>Lachnospiraceae</taxon>
        <taxon>Dorea</taxon>
    </lineage>
</organism>
<dbReference type="InterPro" id="IPR000123">
    <property type="entry name" value="Reverse_transcriptase_msDNA"/>
</dbReference>
<comment type="similarity">
    <text evidence="8">Belongs to the bacterial reverse transcriptase family.</text>
</comment>
<dbReference type="InterPro" id="IPR000477">
    <property type="entry name" value="RT_dom"/>
</dbReference>
<dbReference type="AlphaFoldDB" id="A0A414SQR8"/>
<evidence type="ECO:0000256" key="4">
    <source>
        <dbReference type="ARBA" id="ARBA00022723"/>
    </source>
</evidence>
<keyword evidence="2" id="KW-0808">Transferase</keyword>
<sequence>MKWIEYKSKFIEVAQKNNKNKKYCDRWLKYARNLWERDVPIIYTQDHLCALLGYEPTYVYAVSNSPHNFYHCYQISKKNGGKRSISEPLPNLKEIQRWILENILYRFEVSPYAKAYIKDKSIKDNVRFHRRQRKVLSLDVKNFYDHLTDWMVYQLFIEVGYSESVAMMLTNLCCLEGSLPQGAPTSAALSNILMKDFDYKIGAFCKMYKIRFTRYADDMTFSGDFDEVKVISFVRKSLKDLQLTINDAKTRVRKQGQQQEVTGIVVNYKPQLAKSVRKGIRKDVYYINKYGLQSHLKYVQEERSNYLEHLFGLINYALFINPNDEEMKRYKIDIKYLMKKENDEFK</sequence>
<comment type="caution">
    <text evidence="11">The sequence shown here is derived from an EMBL/GenBank/DDBJ whole genome shotgun (WGS) entry which is preliminary data.</text>
</comment>